<protein>
    <submittedName>
        <fullName evidence="2 3">Uncharacterized protein</fullName>
    </submittedName>
</protein>
<dbReference type="EnsemblFungi" id="PTTG_30392-t43_1">
    <property type="protein sequence ID" value="PTTG_30392-t43_1-p1"/>
    <property type="gene ID" value="PTTG_30392"/>
</dbReference>
<feature type="non-terminal residue" evidence="2">
    <location>
        <position position="1"/>
    </location>
</feature>
<evidence type="ECO:0000313" key="2">
    <source>
        <dbReference type="EMBL" id="OAV85614.1"/>
    </source>
</evidence>
<evidence type="ECO:0000313" key="3">
    <source>
        <dbReference type="EnsemblFungi" id="PTTG_30392-t43_1-p1"/>
    </source>
</evidence>
<name>A0A180FYW7_PUCT1</name>
<sequence length="144" mass="15454">FKGKLEHKAATPPHSKRPPAIPSSHAQHPPPQAPRTPPQPHPASTTFPVLRRGGVARLPGNALPQRSPSPPQQPAPVNPPPGLASRQTLRLVPPNPEPAGHPMTHHNARMTCHQDTKQAVTKPMNIFNTLGNKLQADTPTTPKP</sequence>
<evidence type="ECO:0000313" key="4">
    <source>
        <dbReference type="Proteomes" id="UP000005240"/>
    </source>
</evidence>
<organism evidence="2">
    <name type="scientific">Puccinia triticina (isolate 1-1 / race 1 (BBBD))</name>
    <name type="common">Brown leaf rust fungus</name>
    <dbReference type="NCBI Taxonomy" id="630390"/>
    <lineage>
        <taxon>Eukaryota</taxon>
        <taxon>Fungi</taxon>
        <taxon>Dikarya</taxon>
        <taxon>Basidiomycota</taxon>
        <taxon>Pucciniomycotina</taxon>
        <taxon>Pucciniomycetes</taxon>
        <taxon>Pucciniales</taxon>
        <taxon>Pucciniaceae</taxon>
        <taxon>Puccinia</taxon>
    </lineage>
</organism>
<feature type="compositionally biased region" description="Pro residues" evidence="1">
    <location>
        <begin position="28"/>
        <end position="41"/>
    </location>
</feature>
<reference evidence="2" key="1">
    <citation type="submission" date="2009-11" db="EMBL/GenBank/DDBJ databases">
        <authorList>
            <consortium name="The Broad Institute Genome Sequencing Platform"/>
            <person name="Ward D."/>
            <person name="Feldgarden M."/>
            <person name="Earl A."/>
            <person name="Young S.K."/>
            <person name="Zeng Q."/>
            <person name="Koehrsen M."/>
            <person name="Alvarado L."/>
            <person name="Berlin A."/>
            <person name="Bochicchio J."/>
            <person name="Borenstein D."/>
            <person name="Chapman S.B."/>
            <person name="Chen Z."/>
            <person name="Engels R."/>
            <person name="Freedman E."/>
            <person name="Gellesch M."/>
            <person name="Goldberg J."/>
            <person name="Griggs A."/>
            <person name="Gujja S."/>
            <person name="Heilman E."/>
            <person name="Heiman D."/>
            <person name="Hepburn T."/>
            <person name="Howarth C."/>
            <person name="Jen D."/>
            <person name="Larson L."/>
            <person name="Lewis B."/>
            <person name="Mehta T."/>
            <person name="Park D."/>
            <person name="Pearson M."/>
            <person name="Roberts A."/>
            <person name="Saif S."/>
            <person name="Shea T."/>
            <person name="Shenoy N."/>
            <person name="Sisk P."/>
            <person name="Stolte C."/>
            <person name="Sykes S."/>
            <person name="Thomson T."/>
            <person name="Walk T."/>
            <person name="White J."/>
            <person name="Yandava C."/>
            <person name="Izard J."/>
            <person name="Baranova O.V."/>
            <person name="Blanton J.M."/>
            <person name="Tanner A.C."/>
            <person name="Dewhirst F.E."/>
            <person name="Haas B."/>
            <person name="Nusbaum C."/>
            <person name="Birren B."/>
        </authorList>
    </citation>
    <scope>NUCLEOTIDE SEQUENCE [LARGE SCALE GENOMIC DNA]</scope>
    <source>
        <strain evidence="2">1-1 BBBD Race 1</strain>
    </source>
</reference>
<proteinExistence type="predicted"/>
<reference evidence="3" key="4">
    <citation type="submission" date="2025-05" db="UniProtKB">
        <authorList>
            <consortium name="EnsemblFungi"/>
        </authorList>
    </citation>
    <scope>IDENTIFICATION</scope>
    <source>
        <strain evidence="3">isolate 1-1 / race 1 (BBBD)</strain>
    </source>
</reference>
<keyword evidence="4" id="KW-1185">Reference proteome</keyword>
<dbReference type="EMBL" id="ADAS02003368">
    <property type="protein sequence ID" value="OAV85614.1"/>
    <property type="molecule type" value="Genomic_DNA"/>
</dbReference>
<accession>A0A180FYW7</accession>
<feature type="compositionally biased region" description="Pro residues" evidence="1">
    <location>
        <begin position="67"/>
        <end position="82"/>
    </location>
</feature>
<dbReference type="AlphaFoldDB" id="A0A180FYW7"/>
<evidence type="ECO:0000256" key="1">
    <source>
        <dbReference type="SAM" id="MobiDB-lite"/>
    </source>
</evidence>
<reference evidence="3 4" key="3">
    <citation type="journal article" date="2017" name="G3 (Bethesda)">
        <title>Comparative analysis highlights variable genome content of wheat rusts and divergence of the mating loci.</title>
        <authorList>
            <person name="Cuomo C.A."/>
            <person name="Bakkeren G."/>
            <person name="Khalil H.B."/>
            <person name="Panwar V."/>
            <person name="Joly D."/>
            <person name="Linning R."/>
            <person name="Sakthikumar S."/>
            <person name="Song X."/>
            <person name="Adiconis X."/>
            <person name="Fan L."/>
            <person name="Goldberg J.M."/>
            <person name="Levin J.Z."/>
            <person name="Young S."/>
            <person name="Zeng Q."/>
            <person name="Anikster Y."/>
            <person name="Bruce M."/>
            <person name="Wang M."/>
            <person name="Yin C."/>
            <person name="McCallum B."/>
            <person name="Szabo L.J."/>
            <person name="Hulbert S."/>
            <person name="Chen X."/>
            <person name="Fellers J.P."/>
        </authorList>
    </citation>
    <scope>NUCLEOTIDE SEQUENCE</scope>
    <source>
        <strain evidence="4">Isolate 1-1 / race 1 (BBBD)</strain>
        <strain evidence="3">isolate 1-1 / race 1 (BBBD)</strain>
    </source>
</reference>
<dbReference type="Proteomes" id="UP000005240">
    <property type="component" value="Unassembled WGS sequence"/>
</dbReference>
<reference evidence="2" key="2">
    <citation type="submission" date="2016-05" db="EMBL/GenBank/DDBJ databases">
        <title>Comparative analysis highlights variable genome content of wheat rusts and divergence of the mating loci.</title>
        <authorList>
            <person name="Cuomo C.A."/>
            <person name="Bakkeren G."/>
            <person name="Szabo L."/>
            <person name="Khalil H."/>
            <person name="Joly D."/>
            <person name="Goldberg J."/>
            <person name="Young S."/>
            <person name="Zeng Q."/>
            <person name="Fellers J."/>
        </authorList>
    </citation>
    <scope>NUCLEOTIDE SEQUENCE [LARGE SCALE GENOMIC DNA]</scope>
    <source>
        <strain evidence="2">1-1 BBBD Race 1</strain>
    </source>
</reference>
<dbReference type="VEuPathDB" id="FungiDB:PTTG_30392"/>
<feature type="region of interest" description="Disordered" evidence="1">
    <location>
        <begin position="1"/>
        <end position="107"/>
    </location>
</feature>
<gene>
    <name evidence="2" type="ORF">PTTG_30392</name>
</gene>